<keyword evidence="7 11" id="KW-0418">Kinase</keyword>
<dbReference type="SMART" id="SM00387">
    <property type="entry name" value="HATPase_c"/>
    <property type="match status" value="1"/>
</dbReference>
<evidence type="ECO:0000256" key="3">
    <source>
        <dbReference type="ARBA" id="ARBA00012438"/>
    </source>
</evidence>
<dbReference type="PANTHER" id="PTHR45436:SF5">
    <property type="entry name" value="SENSOR HISTIDINE KINASE TRCS"/>
    <property type="match status" value="1"/>
</dbReference>
<dbReference type="PROSITE" id="PS50109">
    <property type="entry name" value="HIS_KIN"/>
    <property type="match status" value="1"/>
</dbReference>
<dbReference type="Proteomes" id="UP000477951">
    <property type="component" value="Unassembled WGS sequence"/>
</dbReference>
<dbReference type="Gene3D" id="1.10.287.130">
    <property type="match status" value="1"/>
</dbReference>
<keyword evidence="8" id="KW-1133">Transmembrane helix</keyword>
<accession>A0A1S2DXX9</accession>
<proteinExistence type="predicted"/>
<reference evidence="11 12" key="1">
    <citation type="submission" date="2019-12" db="EMBL/GenBank/DDBJ databases">
        <title>Whole-genome sequencing of Allorhizobium vitis.</title>
        <authorList>
            <person name="Gan H.M."/>
            <person name="Szegedi E."/>
            <person name="Burr T."/>
            <person name="Savka M.A."/>
        </authorList>
    </citation>
    <scope>NUCLEOTIDE SEQUENCE [LARGE SCALE GENOMIC DNA]</scope>
    <source>
        <strain evidence="11 12">CG516</strain>
    </source>
</reference>
<dbReference type="InterPro" id="IPR004358">
    <property type="entry name" value="Sig_transdc_His_kin-like_C"/>
</dbReference>
<evidence type="ECO:0000313" key="11">
    <source>
        <dbReference type="EMBL" id="MUZ71318.1"/>
    </source>
</evidence>
<dbReference type="EC" id="2.7.13.3" evidence="3"/>
<gene>
    <name evidence="11" type="ORF">GOZ90_01395</name>
</gene>
<dbReference type="InterPro" id="IPR003594">
    <property type="entry name" value="HATPase_dom"/>
</dbReference>
<dbReference type="GO" id="GO:0004673">
    <property type="term" value="F:protein histidine kinase activity"/>
    <property type="evidence" value="ECO:0007669"/>
    <property type="project" value="UniProtKB-EC"/>
</dbReference>
<dbReference type="PRINTS" id="PR00344">
    <property type="entry name" value="BCTRLSENSOR"/>
</dbReference>
<dbReference type="Gene3D" id="3.30.565.10">
    <property type="entry name" value="Histidine kinase-like ATPase, C-terminal domain"/>
    <property type="match status" value="1"/>
</dbReference>
<evidence type="ECO:0000256" key="8">
    <source>
        <dbReference type="ARBA" id="ARBA00022989"/>
    </source>
</evidence>
<evidence type="ECO:0000256" key="4">
    <source>
        <dbReference type="ARBA" id="ARBA00022553"/>
    </source>
</evidence>
<dbReference type="Pfam" id="PF02518">
    <property type="entry name" value="HATPase_c"/>
    <property type="match status" value="1"/>
</dbReference>
<dbReference type="GO" id="GO:0000160">
    <property type="term" value="P:phosphorelay signal transduction system"/>
    <property type="evidence" value="ECO:0007669"/>
    <property type="project" value="UniProtKB-KW"/>
</dbReference>
<comment type="subcellular location">
    <subcellularLocation>
        <location evidence="2">Membrane</location>
    </subcellularLocation>
</comment>
<evidence type="ECO:0000256" key="10">
    <source>
        <dbReference type="ARBA" id="ARBA00023136"/>
    </source>
</evidence>
<dbReference type="InterPro" id="IPR003660">
    <property type="entry name" value="HAMP_dom"/>
</dbReference>
<evidence type="ECO:0000313" key="12">
    <source>
        <dbReference type="Proteomes" id="UP000477951"/>
    </source>
</evidence>
<keyword evidence="6" id="KW-0812">Transmembrane</keyword>
<dbReference type="EMBL" id="WPHR01000001">
    <property type="protein sequence ID" value="MUZ71318.1"/>
    <property type="molecule type" value="Genomic_DNA"/>
</dbReference>
<evidence type="ECO:0000256" key="9">
    <source>
        <dbReference type="ARBA" id="ARBA00023012"/>
    </source>
</evidence>
<name>A0A1S2DXX9_AGRVI</name>
<evidence type="ECO:0000256" key="7">
    <source>
        <dbReference type="ARBA" id="ARBA00022777"/>
    </source>
</evidence>
<dbReference type="InterPro" id="IPR005467">
    <property type="entry name" value="His_kinase_dom"/>
</dbReference>
<protein>
    <recommendedName>
        <fullName evidence="3">histidine kinase</fullName>
        <ecNumber evidence="3">2.7.13.3</ecNumber>
    </recommendedName>
</protein>
<keyword evidence="10" id="KW-0472">Membrane</keyword>
<dbReference type="InterPro" id="IPR050428">
    <property type="entry name" value="TCS_sensor_his_kinase"/>
</dbReference>
<dbReference type="GO" id="GO:0005886">
    <property type="term" value="C:plasma membrane"/>
    <property type="evidence" value="ECO:0007669"/>
    <property type="project" value="TreeGrafter"/>
</dbReference>
<keyword evidence="9" id="KW-0902">Two-component regulatory system</keyword>
<comment type="caution">
    <text evidence="11">The sequence shown here is derived from an EMBL/GenBank/DDBJ whole genome shotgun (WGS) entry which is preliminary data.</text>
</comment>
<organism evidence="11 12">
    <name type="scientific">Agrobacterium vitis</name>
    <name type="common">Rhizobium vitis</name>
    <dbReference type="NCBI Taxonomy" id="373"/>
    <lineage>
        <taxon>Bacteria</taxon>
        <taxon>Pseudomonadati</taxon>
        <taxon>Pseudomonadota</taxon>
        <taxon>Alphaproteobacteria</taxon>
        <taxon>Hyphomicrobiales</taxon>
        <taxon>Rhizobiaceae</taxon>
        <taxon>Rhizobium/Agrobacterium group</taxon>
        <taxon>Agrobacterium</taxon>
    </lineage>
</organism>
<dbReference type="AlphaFoldDB" id="A0A1S2DXX9"/>
<dbReference type="PANTHER" id="PTHR45436">
    <property type="entry name" value="SENSOR HISTIDINE KINASE YKOH"/>
    <property type="match status" value="1"/>
</dbReference>
<evidence type="ECO:0000256" key="5">
    <source>
        <dbReference type="ARBA" id="ARBA00022679"/>
    </source>
</evidence>
<dbReference type="SUPFAM" id="SSF55874">
    <property type="entry name" value="ATPase domain of HSP90 chaperone/DNA topoisomerase II/histidine kinase"/>
    <property type="match status" value="1"/>
</dbReference>
<comment type="catalytic activity">
    <reaction evidence="1">
        <text>ATP + protein L-histidine = ADP + protein N-phospho-L-histidine.</text>
        <dbReference type="EC" id="2.7.13.3"/>
    </reaction>
</comment>
<sequence length="471" mass="51453">MFRVKSLTLRVLLSATLWYIIALVTMAVVISALYRQGAERSFNDLLRAQLYNVVNSVTVGDGESLSGSPALGDLRFSQPGTGWYWLVEPLGSFNAAPLASTSLGLTNLPVPSFEESPFDQNYERFYGMTDSFGNRLRIAETEVILDESGRAARFRVSGNLKVVEDEITGFSHRLYAVLAMFGVGGLLVNAVTIIFGLKPLDRARRALERIRGGEAERIEGEFPREIEPLANEINALIDSNHRIVERARMQVGNLAHSLKTPIAVLLNEARVLDPPHGEVIKAQASAMQSQVGTYLNRARIAAQRESVLSRAEVEPVLERLVRVMRKLNPDKQFEVQLESQASGQGLVLAMESQDLEEILGNLLENAARHSETTVTVTARIAPTGEVGLDPGRRAWLEIIVEDDGPGLDPDQIGEALKRGRRLDESKPGTGLGLSIVKEITSEYQGKLGLSRGVNGGLLARLVLPALSRDGA</sequence>
<dbReference type="InterPro" id="IPR036890">
    <property type="entry name" value="HATPase_C_sf"/>
</dbReference>
<keyword evidence="4" id="KW-0597">Phosphoprotein</keyword>
<dbReference type="PROSITE" id="PS50885">
    <property type="entry name" value="HAMP"/>
    <property type="match status" value="1"/>
</dbReference>
<dbReference type="RefSeq" id="WP_070149411.1">
    <property type="nucleotide sequence ID" value="NZ_JABAEI010000006.1"/>
</dbReference>
<evidence type="ECO:0000256" key="6">
    <source>
        <dbReference type="ARBA" id="ARBA00022692"/>
    </source>
</evidence>
<evidence type="ECO:0000256" key="1">
    <source>
        <dbReference type="ARBA" id="ARBA00000085"/>
    </source>
</evidence>
<evidence type="ECO:0000256" key="2">
    <source>
        <dbReference type="ARBA" id="ARBA00004370"/>
    </source>
</evidence>
<keyword evidence="5" id="KW-0808">Transferase</keyword>